<comment type="similarity">
    <text evidence="1">Belongs to the EamA transporter family.</text>
</comment>
<sequence length="269" mass="26280">MGTLLALASAVSYGLSDFAGGLLSRRAPFAIIALLGQLGGLGVALLATAVLPAPATTAADLGWGALSGVGTGLGMLFLFRGLGRGAMSVVVPLSAVGGVALPVLVGVAFLGERPSALAWLGVVLALPALWLVSGGDVRGSGIPDGLLAGGGIALQYLALAQAGPGAGAWPVVTGRVAAVLTILPLVLSTRPRPSHLLPAAVTGGLAALALVCYLAATRHQLVVVAVVLSSLYPAIPVLLGITVLRERLGRGQVAGLGAASAAVALLALG</sequence>
<keyword evidence="2" id="KW-1133">Transmembrane helix</keyword>
<organism evidence="4 5">
    <name type="scientific">Amycolatopsis sacchari</name>
    <dbReference type="NCBI Taxonomy" id="115433"/>
    <lineage>
        <taxon>Bacteria</taxon>
        <taxon>Bacillati</taxon>
        <taxon>Actinomycetota</taxon>
        <taxon>Actinomycetes</taxon>
        <taxon>Pseudonocardiales</taxon>
        <taxon>Pseudonocardiaceae</taxon>
        <taxon>Amycolatopsis</taxon>
    </lineage>
</organism>
<feature type="transmembrane region" description="Helical" evidence="2">
    <location>
        <begin position="145"/>
        <end position="162"/>
    </location>
</feature>
<gene>
    <name evidence="4" type="ORF">SAMN05421835_10562</name>
</gene>
<evidence type="ECO:0000259" key="3">
    <source>
        <dbReference type="Pfam" id="PF00892"/>
    </source>
</evidence>
<accession>A0A1I3QYF9</accession>
<dbReference type="EMBL" id="FORP01000005">
    <property type="protein sequence ID" value="SFJ39204.1"/>
    <property type="molecule type" value="Genomic_DNA"/>
</dbReference>
<dbReference type="GO" id="GO:0016020">
    <property type="term" value="C:membrane"/>
    <property type="evidence" value="ECO:0007669"/>
    <property type="project" value="InterPro"/>
</dbReference>
<dbReference type="InterPro" id="IPR037185">
    <property type="entry name" value="EmrE-like"/>
</dbReference>
<keyword evidence="5" id="KW-1185">Reference proteome</keyword>
<name>A0A1I3QYF9_9PSEU</name>
<dbReference type="InterPro" id="IPR000620">
    <property type="entry name" value="EamA_dom"/>
</dbReference>
<dbReference type="Pfam" id="PF00892">
    <property type="entry name" value="EamA"/>
    <property type="match status" value="1"/>
</dbReference>
<evidence type="ECO:0000313" key="4">
    <source>
        <dbReference type="EMBL" id="SFJ39204.1"/>
    </source>
</evidence>
<feature type="transmembrane region" description="Helical" evidence="2">
    <location>
        <begin position="222"/>
        <end position="244"/>
    </location>
</feature>
<evidence type="ECO:0000256" key="2">
    <source>
        <dbReference type="SAM" id="Phobius"/>
    </source>
</evidence>
<dbReference type="Proteomes" id="UP000199025">
    <property type="component" value="Unassembled WGS sequence"/>
</dbReference>
<dbReference type="SUPFAM" id="SSF103481">
    <property type="entry name" value="Multidrug resistance efflux transporter EmrE"/>
    <property type="match status" value="2"/>
</dbReference>
<keyword evidence="2" id="KW-0472">Membrane</keyword>
<dbReference type="Gene3D" id="1.10.3730.20">
    <property type="match status" value="2"/>
</dbReference>
<keyword evidence="2" id="KW-0812">Transmembrane</keyword>
<feature type="transmembrane region" description="Helical" evidence="2">
    <location>
        <begin position="196"/>
        <end position="216"/>
    </location>
</feature>
<feature type="transmembrane region" description="Helical" evidence="2">
    <location>
        <begin position="63"/>
        <end position="82"/>
    </location>
</feature>
<feature type="transmembrane region" description="Helical" evidence="2">
    <location>
        <begin position="116"/>
        <end position="133"/>
    </location>
</feature>
<reference evidence="4 5" key="1">
    <citation type="submission" date="2016-10" db="EMBL/GenBank/DDBJ databases">
        <authorList>
            <person name="de Groot N.N."/>
        </authorList>
    </citation>
    <scope>NUCLEOTIDE SEQUENCE [LARGE SCALE GENOMIC DNA]</scope>
    <source>
        <strain evidence="4 5">DSM 44468</strain>
    </source>
</reference>
<feature type="transmembrane region" description="Helical" evidence="2">
    <location>
        <begin position="168"/>
        <end position="187"/>
    </location>
</feature>
<evidence type="ECO:0000256" key="1">
    <source>
        <dbReference type="ARBA" id="ARBA00007362"/>
    </source>
</evidence>
<feature type="domain" description="EamA" evidence="3">
    <location>
        <begin position="2"/>
        <end position="133"/>
    </location>
</feature>
<dbReference type="RefSeq" id="WP_091505751.1">
    <property type="nucleotide sequence ID" value="NZ_CBDQZW010000033.1"/>
</dbReference>
<feature type="transmembrane region" description="Helical" evidence="2">
    <location>
        <begin position="29"/>
        <end position="51"/>
    </location>
</feature>
<dbReference type="STRING" id="115433.SAMN05421835_10562"/>
<feature type="transmembrane region" description="Helical" evidence="2">
    <location>
        <begin position="251"/>
        <end position="268"/>
    </location>
</feature>
<proteinExistence type="inferred from homology"/>
<feature type="transmembrane region" description="Helical" evidence="2">
    <location>
        <begin position="89"/>
        <end position="110"/>
    </location>
</feature>
<evidence type="ECO:0000313" key="5">
    <source>
        <dbReference type="Proteomes" id="UP000199025"/>
    </source>
</evidence>
<dbReference type="OrthoDB" id="68076at2"/>
<protein>
    <submittedName>
        <fullName evidence="4">Uncharacterized membrane protein</fullName>
    </submittedName>
</protein>
<dbReference type="AlphaFoldDB" id="A0A1I3QYF9"/>